<protein>
    <recommendedName>
        <fullName evidence="4">ABC-2 type transport system permease protein</fullName>
    </recommendedName>
</protein>
<dbReference type="EMBL" id="JAUSUB010000035">
    <property type="protein sequence ID" value="MDQ0273221.1"/>
    <property type="molecule type" value="Genomic_DNA"/>
</dbReference>
<feature type="transmembrane region" description="Helical" evidence="1">
    <location>
        <begin position="103"/>
        <end position="124"/>
    </location>
</feature>
<feature type="transmembrane region" description="Helical" evidence="1">
    <location>
        <begin position="21"/>
        <end position="40"/>
    </location>
</feature>
<evidence type="ECO:0000313" key="2">
    <source>
        <dbReference type="EMBL" id="MDQ0273221.1"/>
    </source>
</evidence>
<evidence type="ECO:0000256" key="1">
    <source>
        <dbReference type="SAM" id="Phobius"/>
    </source>
</evidence>
<sequence length="241" mass="27370">MNEMKEAWRLATFEIKASLKWTILQFLFALLFGWFFSMTLPDGKDHLMFDLFLVLMFWAGSSWLRPKVFQLQKLDEGVHASTYFLMLNQLPVKRNTLINSRLLVHYTFSIPFNLLMLISLFILSTEVPTIMPDSSFLVFSVIWLSFGIVAGSMFPTADIGEKLKGGKVAIVLSVILFYGAAGAVLVLVNLFTSRSIAGWSIYAAVNWPIASIIISIAAVILSIWYTKRYMSRKIPTIDYLK</sequence>
<dbReference type="RefSeq" id="WP_307479048.1">
    <property type="nucleotide sequence ID" value="NZ_JAUSUB010000035.1"/>
</dbReference>
<gene>
    <name evidence="2" type="ORF">J2S17_005142</name>
</gene>
<feature type="transmembrane region" description="Helical" evidence="1">
    <location>
        <begin position="136"/>
        <end position="156"/>
    </location>
</feature>
<accession>A0ABU0APK9</accession>
<evidence type="ECO:0008006" key="4">
    <source>
        <dbReference type="Google" id="ProtNLM"/>
    </source>
</evidence>
<evidence type="ECO:0000313" key="3">
    <source>
        <dbReference type="Proteomes" id="UP001238088"/>
    </source>
</evidence>
<feature type="transmembrane region" description="Helical" evidence="1">
    <location>
        <begin position="46"/>
        <end position="64"/>
    </location>
</feature>
<name>A0ABU0APK9_9BACI</name>
<feature type="transmembrane region" description="Helical" evidence="1">
    <location>
        <begin position="204"/>
        <end position="225"/>
    </location>
</feature>
<organism evidence="2 3">
    <name type="scientific">Cytobacillus purgationiresistens</name>
    <dbReference type="NCBI Taxonomy" id="863449"/>
    <lineage>
        <taxon>Bacteria</taxon>
        <taxon>Bacillati</taxon>
        <taxon>Bacillota</taxon>
        <taxon>Bacilli</taxon>
        <taxon>Bacillales</taxon>
        <taxon>Bacillaceae</taxon>
        <taxon>Cytobacillus</taxon>
    </lineage>
</organism>
<dbReference type="Proteomes" id="UP001238088">
    <property type="component" value="Unassembled WGS sequence"/>
</dbReference>
<keyword evidence="1" id="KW-0472">Membrane</keyword>
<keyword evidence="3" id="KW-1185">Reference proteome</keyword>
<feature type="transmembrane region" description="Helical" evidence="1">
    <location>
        <begin position="168"/>
        <end position="192"/>
    </location>
</feature>
<proteinExistence type="predicted"/>
<keyword evidence="1" id="KW-1133">Transmembrane helix</keyword>
<reference evidence="2 3" key="1">
    <citation type="submission" date="2023-07" db="EMBL/GenBank/DDBJ databases">
        <title>Genomic Encyclopedia of Type Strains, Phase IV (KMG-IV): sequencing the most valuable type-strain genomes for metagenomic binning, comparative biology and taxonomic classification.</title>
        <authorList>
            <person name="Goeker M."/>
        </authorList>
    </citation>
    <scope>NUCLEOTIDE SEQUENCE [LARGE SCALE GENOMIC DNA]</scope>
    <source>
        <strain evidence="2 3">DSM 23494</strain>
    </source>
</reference>
<comment type="caution">
    <text evidence="2">The sequence shown here is derived from an EMBL/GenBank/DDBJ whole genome shotgun (WGS) entry which is preliminary data.</text>
</comment>
<keyword evidence="1" id="KW-0812">Transmembrane</keyword>